<sequence length="137" mass="15241">MKTTVNVKWTGNMAFETEVAGHKLIIDASPEAGGEGKGVTPKPLQLVALGGCTGMDVVSLLKKMRVEVEDFQMFIEGELTDEHPRHYRSIHLVYQFKGKDLPLEKLEKAVSMSEDKYCGVAALYKKAIPLTYEIRVV</sequence>
<organism evidence="1 2">
    <name type="scientific">Breznakibacter xylanolyticus</name>
    <dbReference type="NCBI Taxonomy" id="990"/>
    <lineage>
        <taxon>Bacteria</taxon>
        <taxon>Pseudomonadati</taxon>
        <taxon>Bacteroidota</taxon>
        <taxon>Bacteroidia</taxon>
        <taxon>Marinilabiliales</taxon>
        <taxon>Marinilabiliaceae</taxon>
        <taxon>Breznakibacter</taxon>
    </lineage>
</organism>
<dbReference type="Proteomes" id="UP000249239">
    <property type="component" value="Unassembled WGS sequence"/>
</dbReference>
<dbReference type="PANTHER" id="PTHR34352">
    <property type="entry name" value="PROTEIN YHFA"/>
    <property type="match status" value="1"/>
</dbReference>
<dbReference type="InterPro" id="IPR015946">
    <property type="entry name" value="KH_dom-like_a/b"/>
</dbReference>
<proteinExistence type="predicted"/>
<dbReference type="PANTHER" id="PTHR34352:SF1">
    <property type="entry name" value="PROTEIN YHFA"/>
    <property type="match status" value="1"/>
</dbReference>
<dbReference type="InterPro" id="IPR003718">
    <property type="entry name" value="OsmC/Ohr_fam"/>
</dbReference>
<keyword evidence="2" id="KW-1185">Reference proteome</keyword>
<dbReference type="EMBL" id="QKZK01000005">
    <property type="protein sequence ID" value="PZX19239.1"/>
    <property type="molecule type" value="Genomic_DNA"/>
</dbReference>
<dbReference type="OrthoDB" id="9804010at2"/>
<dbReference type="Gene3D" id="3.30.300.20">
    <property type="match status" value="1"/>
</dbReference>
<dbReference type="RefSeq" id="WP_111444617.1">
    <property type="nucleotide sequence ID" value="NZ_QKZK01000005.1"/>
</dbReference>
<reference evidence="1 2" key="1">
    <citation type="submission" date="2018-06" db="EMBL/GenBank/DDBJ databases">
        <title>Genomic Encyclopedia of Archaeal and Bacterial Type Strains, Phase II (KMG-II): from individual species to whole genera.</title>
        <authorList>
            <person name="Goeker M."/>
        </authorList>
    </citation>
    <scope>NUCLEOTIDE SEQUENCE [LARGE SCALE GENOMIC DNA]</scope>
    <source>
        <strain evidence="1 2">DSM 6779</strain>
    </source>
</reference>
<evidence type="ECO:0000313" key="1">
    <source>
        <dbReference type="EMBL" id="PZX19239.1"/>
    </source>
</evidence>
<dbReference type="AlphaFoldDB" id="A0A2W7QBU3"/>
<dbReference type="InterPro" id="IPR036102">
    <property type="entry name" value="OsmC/Ohrsf"/>
</dbReference>
<gene>
    <name evidence="1" type="ORF">LX69_00906</name>
</gene>
<dbReference type="SUPFAM" id="SSF82784">
    <property type="entry name" value="OsmC-like"/>
    <property type="match status" value="1"/>
</dbReference>
<dbReference type="Pfam" id="PF02566">
    <property type="entry name" value="OsmC"/>
    <property type="match status" value="1"/>
</dbReference>
<name>A0A2W7QBU3_9BACT</name>
<evidence type="ECO:0000313" key="2">
    <source>
        <dbReference type="Proteomes" id="UP000249239"/>
    </source>
</evidence>
<protein>
    <submittedName>
        <fullName evidence="1">Putative redox protein</fullName>
    </submittedName>
</protein>
<comment type="caution">
    <text evidence="1">The sequence shown here is derived from an EMBL/GenBank/DDBJ whole genome shotgun (WGS) entry which is preliminary data.</text>
</comment>
<accession>A0A2W7QBU3</accession>